<proteinExistence type="predicted"/>
<dbReference type="PANTHER" id="PTHR31286">
    <property type="entry name" value="GLYCINE-RICH CELL WALL STRUCTURAL PROTEIN 1.8-LIKE"/>
    <property type="match status" value="1"/>
</dbReference>
<reference evidence="4" key="1">
    <citation type="journal article" date="2016" name="G3 (Bethesda)">
        <title>First Draft Assembly and Annotation of the Genome of a California Endemic Oak Quercus lobata Nee (Fagaceae).</title>
        <authorList>
            <person name="Sork V.L."/>
            <person name="Fitz-Gibbon S.T."/>
            <person name="Puiu D."/>
            <person name="Crepeau M."/>
            <person name="Gugger P.F."/>
            <person name="Sherman R."/>
            <person name="Stevens K."/>
            <person name="Langley C.H."/>
            <person name="Pellegrini M."/>
            <person name="Salzberg S.L."/>
        </authorList>
    </citation>
    <scope>NUCLEOTIDE SEQUENCE [LARGE SCALE GENOMIC DNA]</scope>
    <source>
        <strain evidence="4">cv. SW786</strain>
    </source>
</reference>
<evidence type="ECO:0000259" key="2">
    <source>
        <dbReference type="Pfam" id="PF14392"/>
    </source>
</evidence>
<dbReference type="PANTHER" id="PTHR31286:SF167">
    <property type="entry name" value="OS09G0268800 PROTEIN"/>
    <property type="match status" value="1"/>
</dbReference>
<reference evidence="3" key="2">
    <citation type="submission" date="2021-01" db="UniProtKB">
        <authorList>
            <consortium name="EnsemblPlants"/>
        </authorList>
    </citation>
    <scope>IDENTIFICATION</scope>
</reference>
<accession>A0A7N2L0X4</accession>
<dbReference type="Gene3D" id="3.60.10.10">
    <property type="entry name" value="Endonuclease/exonuclease/phosphatase"/>
    <property type="match status" value="1"/>
</dbReference>
<dbReference type="Pfam" id="PF14111">
    <property type="entry name" value="DUF4283"/>
    <property type="match status" value="1"/>
</dbReference>
<dbReference type="InParanoid" id="A0A7N2L0X4"/>
<organism evidence="3 4">
    <name type="scientific">Quercus lobata</name>
    <name type="common">Valley oak</name>
    <dbReference type="NCBI Taxonomy" id="97700"/>
    <lineage>
        <taxon>Eukaryota</taxon>
        <taxon>Viridiplantae</taxon>
        <taxon>Streptophyta</taxon>
        <taxon>Embryophyta</taxon>
        <taxon>Tracheophyta</taxon>
        <taxon>Spermatophyta</taxon>
        <taxon>Magnoliopsida</taxon>
        <taxon>eudicotyledons</taxon>
        <taxon>Gunneridae</taxon>
        <taxon>Pentapetalae</taxon>
        <taxon>rosids</taxon>
        <taxon>fabids</taxon>
        <taxon>Fagales</taxon>
        <taxon>Fagaceae</taxon>
        <taxon>Quercus</taxon>
    </lineage>
</organism>
<dbReference type="InterPro" id="IPR025558">
    <property type="entry name" value="DUF4283"/>
</dbReference>
<evidence type="ECO:0000259" key="1">
    <source>
        <dbReference type="Pfam" id="PF14111"/>
    </source>
</evidence>
<evidence type="ECO:0000313" key="4">
    <source>
        <dbReference type="Proteomes" id="UP000594261"/>
    </source>
</evidence>
<dbReference type="OMA" id="WIESIFK"/>
<dbReference type="Pfam" id="PF14392">
    <property type="entry name" value="zf-CCHC_4"/>
    <property type="match status" value="1"/>
</dbReference>
<feature type="domain" description="DUF4283" evidence="1">
    <location>
        <begin position="34"/>
        <end position="105"/>
    </location>
</feature>
<sequence length="564" mass="65170">MEDLTKTWSKLNLSECEGSNVRLSEKQAEIDWGLAAKFLTQRALNLDAITKAFSPLWRATKGFKLRKEDDHIVLFTFKDKNEMLRVLVGEPWSFDKHMVVLQEYDGTKEVRDMFFDQATFWVQVHDLLLRFRNRRVAGQLCEAMGTVNRGEDDSAMEGDRFVRVRVTLNISKPLCKGRVITLDDGKDLWIPFKYEWLPNLCYWCGCLTYDDRGCDIWIESIFKTKKKVNPQSNPVQGCKPPVVVLWSEKPSLEVIWPEKQVVFSNPPDLMVPDFQQTETAHPEGDKTVEGNVYVSAVVLEDVIEAGKNFKVMLEELDKEIASTRLAETWADKTRLDKLCDELNFDEKWVVDRITRAGGLALFWKSSRFTGIYGFPETGRKVETWQLLRDLNNKYNLPWVCAGDFNEILRGHEKLGGLPRRKFTWRGKRGESMILERLDSSFATPSWLELFPATRVQHLHSNAFDHNPIIIKPEGIVHCKNKPFRFESMWMKEVGCRNTIVDAWGFPSYESNMFLASSKIKHCGVKLVEWSRLSFRSIKRQIVETSKKLVLTEEAAARGASYDQV</sequence>
<dbReference type="Gramene" id="QL02p082094:mrna">
    <property type="protein sequence ID" value="QL02p082094:mrna"/>
    <property type="gene ID" value="QL02p082094"/>
</dbReference>
<name>A0A7N2L0X4_QUELO</name>
<dbReference type="AlphaFoldDB" id="A0A7N2L0X4"/>
<keyword evidence="4" id="KW-1185">Reference proteome</keyword>
<dbReference type="Proteomes" id="UP000594261">
    <property type="component" value="Chromosome 2"/>
</dbReference>
<evidence type="ECO:0008006" key="5">
    <source>
        <dbReference type="Google" id="ProtNLM"/>
    </source>
</evidence>
<dbReference type="InterPro" id="IPR025836">
    <property type="entry name" value="Zn_knuckle_CX2CX4HX4C"/>
</dbReference>
<dbReference type="InterPro" id="IPR036691">
    <property type="entry name" value="Endo/exonu/phosph_ase_sf"/>
</dbReference>
<protein>
    <recommendedName>
        <fullName evidence="5">DUF4283 domain-containing protein</fullName>
    </recommendedName>
</protein>
<feature type="domain" description="Zinc knuckle CX2CX4HX4C" evidence="2">
    <location>
        <begin position="169"/>
        <end position="215"/>
    </location>
</feature>
<dbReference type="EnsemblPlants" id="QL02p082094:mrna">
    <property type="protein sequence ID" value="QL02p082094:mrna"/>
    <property type="gene ID" value="QL02p082094"/>
</dbReference>
<dbReference type="InterPro" id="IPR040256">
    <property type="entry name" value="At4g02000-like"/>
</dbReference>
<dbReference type="SUPFAM" id="SSF56219">
    <property type="entry name" value="DNase I-like"/>
    <property type="match status" value="1"/>
</dbReference>
<evidence type="ECO:0000313" key="3">
    <source>
        <dbReference type="EnsemblPlants" id="QL02p082094:mrna"/>
    </source>
</evidence>